<reference evidence="4 5" key="1">
    <citation type="submission" date="2019-03" db="EMBL/GenBank/DDBJ databases">
        <title>Genomic Encyclopedia of Archaeal and Bacterial Type Strains, Phase II (KMG-II): from individual species to whole genera.</title>
        <authorList>
            <person name="Goeker M."/>
        </authorList>
    </citation>
    <scope>NUCLEOTIDE SEQUENCE [LARGE SCALE GENOMIC DNA]</scope>
    <source>
        <strain evidence="4 5">DSM 26433</strain>
    </source>
</reference>
<comment type="caution">
    <text evidence="4">The sequence shown here is derived from an EMBL/GenBank/DDBJ whole genome shotgun (WGS) entry which is preliminary data.</text>
</comment>
<dbReference type="InterPro" id="IPR029069">
    <property type="entry name" value="HotDog_dom_sf"/>
</dbReference>
<keyword evidence="2" id="KW-0378">Hydrolase</keyword>
<proteinExistence type="inferred from homology"/>
<name>A0A4R1NQ23_9RHOB</name>
<gene>
    <name evidence="4" type="ORF">BXY66_2027</name>
</gene>
<feature type="domain" description="Thioesterase" evidence="3">
    <location>
        <begin position="114"/>
        <end position="188"/>
    </location>
</feature>
<organism evidence="4 5">
    <name type="scientific">Shimia isoporae</name>
    <dbReference type="NCBI Taxonomy" id="647720"/>
    <lineage>
        <taxon>Bacteria</taxon>
        <taxon>Pseudomonadati</taxon>
        <taxon>Pseudomonadota</taxon>
        <taxon>Alphaproteobacteria</taxon>
        <taxon>Rhodobacterales</taxon>
        <taxon>Roseobacteraceae</taxon>
    </lineage>
</organism>
<dbReference type="InterPro" id="IPR039298">
    <property type="entry name" value="ACOT13"/>
</dbReference>
<dbReference type="CDD" id="cd03443">
    <property type="entry name" value="PaaI_thioesterase"/>
    <property type="match status" value="1"/>
</dbReference>
<sequence>MYAMRWGLRLRFGWKTWRNTPFGHLRRKSKSGLLRLTREISFMTQHHYAESPNDLATLETVLSKTGLEFMRDIIEGRVAGPPIGQALGFRPIIAEEGMVTFEGTPEFRTMNPLGTVHGGWYGTILDSCMACAVQTTLKAGQIYTTLEYKVNIIRPIPIGTTVHAVGKVQHSGRSTGVAVGEIRGKEDKRLYATGSTTCIVMDGPKR</sequence>
<dbReference type="EMBL" id="SMGR01000001">
    <property type="protein sequence ID" value="TCL09959.1"/>
    <property type="molecule type" value="Genomic_DNA"/>
</dbReference>
<evidence type="ECO:0000259" key="3">
    <source>
        <dbReference type="Pfam" id="PF03061"/>
    </source>
</evidence>
<protein>
    <submittedName>
        <fullName evidence="4">Uncharacterized protein (TIGR00369 family)</fullName>
    </submittedName>
</protein>
<dbReference type="Pfam" id="PF03061">
    <property type="entry name" value="4HBT"/>
    <property type="match status" value="1"/>
</dbReference>
<evidence type="ECO:0000256" key="1">
    <source>
        <dbReference type="ARBA" id="ARBA00008324"/>
    </source>
</evidence>
<keyword evidence="5" id="KW-1185">Reference proteome</keyword>
<dbReference type="PANTHER" id="PTHR21660:SF1">
    <property type="entry name" value="ACYL-COENZYME A THIOESTERASE 13"/>
    <property type="match status" value="1"/>
</dbReference>
<dbReference type="NCBIfam" id="TIGR00369">
    <property type="entry name" value="unchar_dom_1"/>
    <property type="match status" value="1"/>
</dbReference>
<dbReference type="InterPro" id="IPR006683">
    <property type="entry name" value="Thioestr_dom"/>
</dbReference>
<dbReference type="AlphaFoldDB" id="A0A4R1NQ23"/>
<dbReference type="InterPro" id="IPR003736">
    <property type="entry name" value="PAAI_dom"/>
</dbReference>
<dbReference type="Proteomes" id="UP000295673">
    <property type="component" value="Unassembled WGS sequence"/>
</dbReference>
<evidence type="ECO:0000313" key="4">
    <source>
        <dbReference type="EMBL" id="TCL09959.1"/>
    </source>
</evidence>
<dbReference type="GO" id="GO:0047617">
    <property type="term" value="F:fatty acyl-CoA hydrolase activity"/>
    <property type="evidence" value="ECO:0007669"/>
    <property type="project" value="InterPro"/>
</dbReference>
<evidence type="ECO:0000313" key="5">
    <source>
        <dbReference type="Proteomes" id="UP000295673"/>
    </source>
</evidence>
<dbReference type="PANTHER" id="PTHR21660">
    <property type="entry name" value="THIOESTERASE SUPERFAMILY MEMBER-RELATED"/>
    <property type="match status" value="1"/>
</dbReference>
<dbReference type="SUPFAM" id="SSF54637">
    <property type="entry name" value="Thioesterase/thiol ester dehydrase-isomerase"/>
    <property type="match status" value="1"/>
</dbReference>
<accession>A0A4R1NQ23</accession>
<dbReference type="Gene3D" id="3.10.129.10">
    <property type="entry name" value="Hotdog Thioesterase"/>
    <property type="match status" value="1"/>
</dbReference>
<comment type="similarity">
    <text evidence="1">Belongs to the thioesterase PaaI family.</text>
</comment>
<evidence type="ECO:0000256" key="2">
    <source>
        <dbReference type="ARBA" id="ARBA00022801"/>
    </source>
</evidence>